<reference evidence="1" key="1">
    <citation type="submission" date="2023-07" db="EMBL/GenBank/DDBJ databases">
        <title>Genomic Encyclopedia of Type Strains, Phase IV (KMG-IV): sequencing the most valuable type-strain genomes for metagenomic binning, comparative biology and taxonomic classification.</title>
        <authorList>
            <person name="Goeker M."/>
        </authorList>
    </citation>
    <scope>NUCLEOTIDE SEQUENCE</scope>
    <source>
        <strain evidence="1">DSM 23947</strain>
    </source>
</reference>
<gene>
    <name evidence="1" type="ORF">J2S13_000046</name>
</gene>
<evidence type="ECO:0008006" key="3">
    <source>
        <dbReference type="Google" id="ProtNLM"/>
    </source>
</evidence>
<evidence type="ECO:0000313" key="2">
    <source>
        <dbReference type="Proteomes" id="UP001237207"/>
    </source>
</evidence>
<dbReference type="EMBL" id="JAUSUC010000001">
    <property type="protein sequence ID" value="MDQ0213652.1"/>
    <property type="molecule type" value="Genomic_DNA"/>
</dbReference>
<dbReference type="AlphaFoldDB" id="A0AAJ1SYN6"/>
<protein>
    <recommendedName>
        <fullName evidence="3">YppF-like protein</fullName>
    </recommendedName>
</protein>
<comment type="caution">
    <text evidence="1">The sequence shown here is derived from an EMBL/GenBank/DDBJ whole genome shotgun (WGS) entry which is preliminary data.</text>
</comment>
<proteinExistence type="predicted"/>
<dbReference type="RefSeq" id="WP_307255641.1">
    <property type="nucleotide sequence ID" value="NZ_JAUSUC010000001.1"/>
</dbReference>
<accession>A0AAJ1SYN6</accession>
<evidence type="ECO:0000313" key="1">
    <source>
        <dbReference type="EMBL" id="MDQ0213652.1"/>
    </source>
</evidence>
<sequence length="59" mass="7077">MTIYELKKIFFEKKSYAPHDSNQLLDFAKKMYLFNELSYKEYRNVIRDLELEGAINPIG</sequence>
<dbReference type="Proteomes" id="UP001237207">
    <property type="component" value="Unassembled WGS sequence"/>
</dbReference>
<dbReference type="InterPro" id="IPR025553">
    <property type="entry name" value="YppF"/>
</dbReference>
<name>A0AAJ1SYN6_9BACI</name>
<dbReference type="Pfam" id="PF14178">
    <property type="entry name" value="YppF"/>
    <property type="match status" value="1"/>
</dbReference>
<keyword evidence="2" id="KW-1185">Reference proteome</keyword>
<organism evidence="1 2">
    <name type="scientific">Oikeobacillus pervagus</name>
    <dbReference type="NCBI Taxonomy" id="1325931"/>
    <lineage>
        <taxon>Bacteria</taxon>
        <taxon>Bacillati</taxon>
        <taxon>Bacillota</taxon>
        <taxon>Bacilli</taxon>
        <taxon>Bacillales</taxon>
        <taxon>Bacillaceae</taxon>
        <taxon>Oikeobacillus</taxon>
    </lineage>
</organism>